<dbReference type="Pfam" id="PF02836">
    <property type="entry name" value="Glyco_hydro_2_C"/>
    <property type="match status" value="1"/>
</dbReference>
<keyword evidence="9" id="KW-1185">Reference proteome</keyword>
<feature type="domain" description="Glycosyl hydrolases family 2 sugar binding" evidence="6">
    <location>
        <begin position="136"/>
        <end position="233"/>
    </location>
</feature>
<evidence type="ECO:0000259" key="6">
    <source>
        <dbReference type="Pfam" id="PF02837"/>
    </source>
</evidence>
<evidence type="ECO:0000259" key="7">
    <source>
        <dbReference type="Pfam" id="PF16355"/>
    </source>
</evidence>
<gene>
    <name evidence="8" type="ORF">EV385_5344</name>
</gene>
<dbReference type="Gene3D" id="2.60.40.10">
    <property type="entry name" value="Immunoglobulins"/>
    <property type="match status" value="2"/>
</dbReference>
<sequence length="769" mass="84257">MSSQTSGAMSPRRRSVRLGASTAAVLAVVSSAIVVAVPAVAAPVPAEVRQRLDLSQGWRFTGPDTGGQGPAGAAAVDFDDSSWRTVDVPHTYNAVDGADGCPGRNARTETRTGLTAIQKIFEQDTTEPCYDGVARGVAWYRKHVTVPASYRGKMLYLQFDAVSRIADVYVNGVAAGHHEGGYSRFRIQANGLRPGQDNVIAVKVSNAWGQDLAPLDADFTFFGGVTRPVSLIATDPLQIRMLDHGGPGVYLNQRDLTDAAATVDVTTRLWNNHAGARAVEVRTVVTDKRGMTVAERTDSAGDLAAGSAGNLVQRVTIANPHRWNGRRDPYLYRVHVQVRDKAAGKVTDLVSQPLGLRTIAVDAQTGFRLNGQPYRLYGVNLHTDVKRRGSAVTDGDSRRDFDNLDEMGATAVRMSHYQHPELNYTLADERGIVLWTEIPLVNSVKDTDQFRASTRAQLTELIRQNYNHPSIAFWGIGNEQRYADDAKPVNDLLSDLQTLAKRESPEQRLTTYATCCVPDTGRIANHADTTGHNIYSGWYTNSEDPATRDGKADAGINGLGRQLDAIHAALPNQPVAVSEYGAGIDVDDHTGHLTYIPKNDGDFHPVEYGNHFHERYWAQLSARPFVWGSFIWNLNEFASDWRAEGAVPGINDKGLISYDRGVKKDPFYFYKATWSSHPTLHLTSKGWTDRRRDNAAHNGPLIDDLRVYSNAERVTLKINGREIGTQQRSSPTDRIFEWADVLRPGDNAVEVTATVAGQTVTDTAAVTLS</sequence>
<dbReference type="InterPro" id="IPR036156">
    <property type="entry name" value="Beta-gal/glucu_dom_sf"/>
</dbReference>
<organism evidence="8 9">
    <name type="scientific">Krasilnikovia cinnamomea</name>
    <dbReference type="NCBI Taxonomy" id="349313"/>
    <lineage>
        <taxon>Bacteria</taxon>
        <taxon>Bacillati</taxon>
        <taxon>Actinomycetota</taxon>
        <taxon>Actinomycetes</taxon>
        <taxon>Micromonosporales</taxon>
        <taxon>Micromonosporaceae</taxon>
        <taxon>Krasilnikovia</taxon>
    </lineage>
</organism>
<dbReference type="InterPro" id="IPR006104">
    <property type="entry name" value="Glyco_hydro_2_N"/>
</dbReference>
<comment type="caution">
    <text evidence="8">The sequence shown here is derived from an EMBL/GenBank/DDBJ whole genome shotgun (WGS) entry which is preliminary data.</text>
</comment>
<keyword evidence="2" id="KW-0378">Hydrolase</keyword>
<dbReference type="InterPro" id="IPR051913">
    <property type="entry name" value="GH2_Domain-Containing"/>
</dbReference>
<reference evidence="8 9" key="1">
    <citation type="submission" date="2019-02" db="EMBL/GenBank/DDBJ databases">
        <title>Sequencing the genomes of 1000 actinobacteria strains.</title>
        <authorList>
            <person name="Klenk H.-P."/>
        </authorList>
    </citation>
    <scope>NUCLEOTIDE SEQUENCE [LARGE SCALE GENOMIC DNA]</scope>
    <source>
        <strain evidence="8 9">DSM 45162</strain>
    </source>
</reference>
<proteinExistence type="inferred from homology"/>
<protein>
    <submittedName>
        <fullName evidence="8">Beta-galactosidase</fullName>
    </submittedName>
</protein>
<evidence type="ECO:0000313" key="9">
    <source>
        <dbReference type="Proteomes" id="UP000292564"/>
    </source>
</evidence>
<dbReference type="Proteomes" id="UP000292564">
    <property type="component" value="Unassembled WGS sequence"/>
</dbReference>
<dbReference type="EMBL" id="SHKY01000001">
    <property type="protein sequence ID" value="RZU53419.1"/>
    <property type="molecule type" value="Genomic_DNA"/>
</dbReference>
<dbReference type="PRINTS" id="PR00132">
    <property type="entry name" value="GLHYDRLASE2"/>
</dbReference>
<dbReference type="AlphaFoldDB" id="A0A4Q7ZSG8"/>
<dbReference type="InterPro" id="IPR013783">
    <property type="entry name" value="Ig-like_fold"/>
</dbReference>
<feature type="domain" description="DUF4982" evidence="7">
    <location>
        <begin position="704"/>
        <end position="760"/>
    </location>
</feature>
<dbReference type="InterPro" id="IPR017853">
    <property type="entry name" value="GH"/>
</dbReference>
<feature type="domain" description="Glycoside hydrolase family 2 immunoglobulin-like beta-sandwich" evidence="4">
    <location>
        <begin position="255"/>
        <end position="357"/>
    </location>
</feature>
<dbReference type="InterPro" id="IPR006103">
    <property type="entry name" value="Glyco_hydro_2_cat"/>
</dbReference>
<dbReference type="InterPro" id="IPR006102">
    <property type="entry name" value="Ig-like_GH2"/>
</dbReference>
<evidence type="ECO:0000256" key="3">
    <source>
        <dbReference type="ARBA" id="ARBA00023295"/>
    </source>
</evidence>
<accession>A0A4Q7ZSG8</accession>
<evidence type="ECO:0000259" key="4">
    <source>
        <dbReference type="Pfam" id="PF00703"/>
    </source>
</evidence>
<dbReference type="GO" id="GO:0005975">
    <property type="term" value="P:carbohydrate metabolic process"/>
    <property type="evidence" value="ECO:0007669"/>
    <property type="project" value="InterPro"/>
</dbReference>
<dbReference type="Gene3D" id="2.60.120.260">
    <property type="entry name" value="Galactose-binding domain-like"/>
    <property type="match status" value="1"/>
</dbReference>
<evidence type="ECO:0000259" key="5">
    <source>
        <dbReference type="Pfam" id="PF02836"/>
    </source>
</evidence>
<evidence type="ECO:0000313" key="8">
    <source>
        <dbReference type="EMBL" id="RZU53419.1"/>
    </source>
</evidence>
<keyword evidence="3" id="KW-0326">Glycosidase</keyword>
<dbReference type="PANTHER" id="PTHR42732">
    <property type="entry name" value="BETA-GALACTOSIDASE"/>
    <property type="match status" value="1"/>
</dbReference>
<dbReference type="SUPFAM" id="SSF49303">
    <property type="entry name" value="beta-Galactosidase/glucuronidase domain"/>
    <property type="match status" value="1"/>
</dbReference>
<dbReference type="GO" id="GO:0004553">
    <property type="term" value="F:hydrolase activity, hydrolyzing O-glycosyl compounds"/>
    <property type="evidence" value="ECO:0007669"/>
    <property type="project" value="InterPro"/>
</dbReference>
<dbReference type="RefSeq" id="WP_207229960.1">
    <property type="nucleotide sequence ID" value="NZ_SHKY01000001.1"/>
</dbReference>
<dbReference type="Gene3D" id="3.20.20.80">
    <property type="entry name" value="Glycosidases"/>
    <property type="match status" value="1"/>
</dbReference>
<dbReference type="InterPro" id="IPR006101">
    <property type="entry name" value="Glyco_hydro_2"/>
</dbReference>
<dbReference type="SUPFAM" id="SSF49785">
    <property type="entry name" value="Galactose-binding domain-like"/>
    <property type="match status" value="1"/>
</dbReference>
<dbReference type="InterPro" id="IPR032311">
    <property type="entry name" value="DUF4982"/>
</dbReference>
<feature type="domain" description="Glycoside hydrolase family 2 catalytic" evidence="5">
    <location>
        <begin position="366"/>
        <end position="662"/>
    </location>
</feature>
<comment type="similarity">
    <text evidence="1">Belongs to the glycosyl hydrolase 2 family.</text>
</comment>
<evidence type="ECO:0000256" key="1">
    <source>
        <dbReference type="ARBA" id="ARBA00007401"/>
    </source>
</evidence>
<dbReference type="Pfam" id="PF02837">
    <property type="entry name" value="Glyco_hydro_2_N"/>
    <property type="match status" value="1"/>
</dbReference>
<name>A0A4Q7ZSG8_9ACTN</name>
<evidence type="ECO:0000256" key="2">
    <source>
        <dbReference type="ARBA" id="ARBA00022801"/>
    </source>
</evidence>
<dbReference type="PANTHER" id="PTHR42732:SF1">
    <property type="entry name" value="BETA-MANNOSIDASE"/>
    <property type="match status" value="1"/>
</dbReference>
<dbReference type="Pfam" id="PF00703">
    <property type="entry name" value="Glyco_hydro_2"/>
    <property type="match status" value="1"/>
</dbReference>
<dbReference type="Pfam" id="PF16355">
    <property type="entry name" value="DUF4982"/>
    <property type="match status" value="1"/>
</dbReference>
<dbReference type="SUPFAM" id="SSF51445">
    <property type="entry name" value="(Trans)glycosidases"/>
    <property type="match status" value="1"/>
</dbReference>
<dbReference type="InterPro" id="IPR008979">
    <property type="entry name" value="Galactose-bd-like_sf"/>
</dbReference>